<dbReference type="EMBL" id="CASHSV030000206">
    <property type="protein sequence ID" value="CAJ2654739.1"/>
    <property type="molecule type" value="Genomic_DNA"/>
</dbReference>
<reference evidence="1" key="1">
    <citation type="submission" date="2023-10" db="EMBL/GenBank/DDBJ databases">
        <authorList>
            <person name="Rodriguez Cubillos JULIANA M."/>
            <person name="De Vega J."/>
        </authorList>
    </citation>
    <scope>NUCLEOTIDE SEQUENCE</scope>
</reference>
<name>A0ACB0KBM2_TRIPR</name>
<comment type="caution">
    <text evidence="1">The sequence shown here is derived from an EMBL/GenBank/DDBJ whole genome shotgun (WGS) entry which is preliminary data.</text>
</comment>
<proteinExistence type="predicted"/>
<evidence type="ECO:0000313" key="1">
    <source>
        <dbReference type="EMBL" id="CAJ2654739.1"/>
    </source>
</evidence>
<sequence length="93" mass="10201">MSHIINSSHHARSSSSSSISYTSDLTSELILLPTEQGKESSKEINGIIIKPMALVGCPKCFMYVMLSDENPRCPKCNTTTFLDIMGSSETKDK</sequence>
<protein>
    <submittedName>
        <fullName evidence="1">Uncharacterized protein</fullName>
    </submittedName>
</protein>
<organism evidence="1 2">
    <name type="scientific">Trifolium pratense</name>
    <name type="common">Red clover</name>
    <dbReference type="NCBI Taxonomy" id="57577"/>
    <lineage>
        <taxon>Eukaryota</taxon>
        <taxon>Viridiplantae</taxon>
        <taxon>Streptophyta</taxon>
        <taxon>Embryophyta</taxon>
        <taxon>Tracheophyta</taxon>
        <taxon>Spermatophyta</taxon>
        <taxon>Magnoliopsida</taxon>
        <taxon>eudicotyledons</taxon>
        <taxon>Gunneridae</taxon>
        <taxon>Pentapetalae</taxon>
        <taxon>rosids</taxon>
        <taxon>fabids</taxon>
        <taxon>Fabales</taxon>
        <taxon>Fabaceae</taxon>
        <taxon>Papilionoideae</taxon>
        <taxon>50 kb inversion clade</taxon>
        <taxon>NPAAA clade</taxon>
        <taxon>Hologalegina</taxon>
        <taxon>IRL clade</taxon>
        <taxon>Trifolieae</taxon>
        <taxon>Trifolium</taxon>
    </lineage>
</organism>
<gene>
    <name evidence="1" type="ORF">MILVUS5_LOCUS21821</name>
</gene>
<evidence type="ECO:0000313" key="2">
    <source>
        <dbReference type="Proteomes" id="UP001177021"/>
    </source>
</evidence>
<accession>A0ACB0KBM2</accession>
<dbReference type="Proteomes" id="UP001177021">
    <property type="component" value="Unassembled WGS sequence"/>
</dbReference>
<keyword evidence="2" id="KW-1185">Reference proteome</keyword>